<feature type="transmembrane region" description="Helical" evidence="6">
    <location>
        <begin position="380"/>
        <end position="405"/>
    </location>
</feature>
<dbReference type="STRING" id="698492.A0A0E9NIM0"/>
<dbReference type="Gene3D" id="1.20.1720.10">
    <property type="entry name" value="Multidrug resistance protein D"/>
    <property type="match status" value="1"/>
</dbReference>
<dbReference type="GO" id="GO:0016020">
    <property type="term" value="C:membrane"/>
    <property type="evidence" value="ECO:0007669"/>
    <property type="project" value="UniProtKB-SubCell"/>
</dbReference>
<dbReference type="Gene3D" id="1.20.1250.20">
    <property type="entry name" value="MFS general substrate transporter like domains"/>
    <property type="match status" value="1"/>
</dbReference>
<evidence type="ECO:0000259" key="7">
    <source>
        <dbReference type="PROSITE" id="PS50850"/>
    </source>
</evidence>
<keyword evidence="2" id="KW-0813">Transport</keyword>
<organism evidence="8 9">
    <name type="scientific">Saitoella complicata (strain BCRC 22490 / CBS 7301 / JCM 7358 / NBRC 10748 / NRRL Y-17804)</name>
    <dbReference type="NCBI Taxonomy" id="698492"/>
    <lineage>
        <taxon>Eukaryota</taxon>
        <taxon>Fungi</taxon>
        <taxon>Dikarya</taxon>
        <taxon>Ascomycota</taxon>
        <taxon>Taphrinomycotina</taxon>
        <taxon>Taphrinomycotina incertae sedis</taxon>
        <taxon>Saitoella</taxon>
    </lineage>
</organism>
<evidence type="ECO:0000256" key="5">
    <source>
        <dbReference type="ARBA" id="ARBA00023136"/>
    </source>
</evidence>
<feature type="transmembrane region" description="Helical" evidence="6">
    <location>
        <begin position="536"/>
        <end position="555"/>
    </location>
</feature>
<reference evidence="8 9" key="3">
    <citation type="journal article" date="2015" name="Genome Announc.">
        <title>Draft Genome Sequence of the Archiascomycetous Yeast Saitoella complicata.</title>
        <authorList>
            <person name="Yamauchi K."/>
            <person name="Kondo S."/>
            <person name="Hamamoto M."/>
            <person name="Takahashi Y."/>
            <person name="Ogura Y."/>
            <person name="Hayashi T."/>
            <person name="Nishida H."/>
        </authorList>
    </citation>
    <scope>NUCLEOTIDE SEQUENCE [LARGE SCALE GENOMIC DNA]</scope>
    <source>
        <strain evidence="8 9">NRRL Y-17804</strain>
    </source>
</reference>
<feature type="transmembrane region" description="Helical" evidence="6">
    <location>
        <begin position="115"/>
        <end position="137"/>
    </location>
</feature>
<feature type="transmembrane region" description="Helical" evidence="6">
    <location>
        <begin position="417"/>
        <end position="438"/>
    </location>
</feature>
<proteinExistence type="predicted"/>
<feature type="transmembrane region" description="Helical" evidence="6">
    <location>
        <begin position="278"/>
        <end position="298"/>
    </location>
</feature>
<keyword evidence="3 6" id="KW-0812">Transmembrane</keyword>
<evidence type="ECO:0000313" key="9">
    <source>
        <dbReference type="Proteomes" id="UP000033140"/>
    </source>
</evidence>
<reference evidence="8 9" key="1">
    <citation type="journal article" date="2011" name="J. Gen. Appl. Microbiol.">
        <title>Draft genome sequencing of the enigmatic yeast Saitoella complicata.</title>
        <authorList>
            <person name="Nishida H."/>
            <person name="Hamamoto M."/>
            <person name="Sugiyama J."/>
        </authorList>
    </citation>
    <scope>NUCLEOTIDE SEQUENCE [LARGE SCALE GENOMIC DNA]</scope>
    <source>
        <strain evidence="8 9">NRRL Y-17804</strain>
    </source>
</reference>
<dbReference type="PANTHER" id="PTHR42718:SF9">
    <property type="entry name" value="MAJOR FACILITATOR SUPERFAMILY MULTIDRUG TRANSPORTER MFSC"/>
    <property type="match status" value="1"/>
</dbReference>
<feature type="transmembrane region" description="Helical" evidence="6">
    <location>
        <begin position="213"/>
        <end position="236"/>
    </location>
</feature>
<gene>
    <name evidence="8" type="ORF">G7K_3413-t1</name>
</gene>
<evidence type="ECO:0000256" key="4">
    <source>
        <dbReference type="ARBA" id="ARBA00022989"/>
    </source>
</evidence>
<accession>A0A0E9NIM0</accession>
<evidence type="ECO:0000313" key="8">
    <source>
        <dbReference type="EMBL" id="GAO49260.1"/>
    </source>
</evidence>
<sequence length="601" mass="65417">MKVQVQGSAGAAKPRQSANACVMQIYKARTYRYDLVMHIEGDSPHNSPSFREVSFDLELQERSGMDEALDELAYRLPKDVGKTGPIEASVLEVTESTDGLNDTDREARPPVLRSLAHEVLFLITCATATALSSLSVGSANTALISIGNDLNMHDASSLSWIISAFSLTSGCVMLSSGRAADLYGRQRVFLIGGVIFTIACIICGFAVNKEMMYMLRAVQGLGTGICTPAGAGMIGAMYLPDTRRKEKAFGLLGGASALAFLTGTVLGGICSELLNWRWIYWIMAVISALMTLGGVFVVPKGCNERNPGQLDWMGLILSVVGMSLLTYSVTGSTGAPFGWRTWYIPILFVVSIFVIALFIWSQHRQSDPMMPLSIWSFPNFALIMVIVFLAWGVFEVITVYLALYFQNIKKTTPLLTSASFVPDMLFGLISIPLPAFMLKWFPKRWVLCISLILLFIPTILYAFVDEDTTYWAIPFPGISISAIGAFLLYNLANLFCSSSAPPEKHSAVSLSLAATVANLTGANGKHVRELARGYRTANWMCCGMMGLAIVLCLFVEETWKEPKVDAEQASTVHSLEVSGVVELDEECVSHCSSAGSHLHSS</sequence>
<evidence type="ECO:0000256" key="3">
    <source>
        <dbReference type="ARBA" id="ARBA00022692"/>
    </source>
</evidence>
<dbReference type="InterPro" id="IPR011701">
    <property type="entry name" value="MFS"/>
</dbReference>
<comment type="caution">
    <text evidence="8">The sequence shown here is derived from an EMBL/GenBank/DDBJ whole genome shotgun (WGS) entry which is preliminary data.</text>
</comment>
<dbReference type="Pfam" id="PF07690">
    <property type="entry name" value="MFS_1"/>
    <property type="match status" value="1"/>
</dbReference>
<feature type="domain" description="Major facilitator superfamily (MFS) profile" evidence="7">
    <location>
        <begin position="121"/>
        <end position="560"/>
    </location>
</feature>
<evidence type="ECO:0000256" key="1">
    <source>
        <dbReference type="ARBA" id="ARBA00004141"/>
    </source>
</evidence>
<dbReference type="InterPro" id="IPR036259">
    <property type="entry name" value="MFS_trans_sf"/>
</dbReference>
<feature type="transmembrane region" description="Helical" evidence="6">
    <location>
        <begin position="157"/>
        <end position="176"/>
    </location>
</feature>
<dbReference type="OMA" id="FRVVQGM"/>
<keyword evidence="4 6" id="KW-1133">Transmembrane helix</keyword>
<dbReference type="GO" id="GO:0022857">
    <property type="term" value="F:transmembrane transporter activity"/>
    <property type="evidence" value="ECO:0007669"/>
    <property type="project" value="InterPro"/>
</dbReference>
<dbReference type="AlphaFoldDB" id="A0A0E9NIM0"/>
<feature type="transmembrane region" description="Helical" evidence="6">
    <location>
        <begin position="470"/>
        <end position="495"/>
    </location>
</feature>
<protein>
    <recommendedName>
        <fullName evidence="7">Major facilitator superfamily (MFS) profile domain-containing protein</fullName>
    </recommendedName>
</protein>
<feature type="transmembrane region" description="Helical" evidence="6">
    <location>
        <begin position="310"/>
        <end position="330"/>
    </location>
</feature>
<evidence type="ECO:0000256" key="6">
    <source>
        <dbReference type="SAM" id="Phobius"/>
    </source>
</evidence>
<feature type="transmembrane region" description="Helical" evidence="6">
    <location>
        <begin position="248"/>
        <end position="266"/>
    </location>
</feature>
<dbReference type="PROSITE" id="PS50850">
    <property type="entry name" value="MFS"/>
    <property type="match status" value="1"/>
</dbReference>
<feature type="transmembrane region" description="Helical" evidence="6">
    <location>
        <begin position="188"/>
        <end position="207"/>
    </location>
</feature>
<dbReference type="InterPro" id="IPR020846">
    <property type="entry name" value="MFS_dom"/>
</dbReference>
<feature type="transmembrane region" description="Helical" evidence="6">
    <location>
        <begin position="342"/>
        <end position="360"/>
    </location>
</feature>
<dbReference type="Proteomes" id="UP000033140">
    <property type="component" value="Unassembled WGS sequence"/>
</dbReference>
<dbReference type="SUPFAM" id="SSF103473">
    <property type="entry name" value="MFS general substrate transporter"/>
    <property type="match status" value="2"/>
</dbReference>
<name>A0A0E9NIM0_SAICN</name>
<keyword evidence="9" id="KW-1185">Reference proteome</keyword>
<reference evidence="8 9" key="2">
    <citation type="journal article" date="2014" name="J. Gen. Appl. Microbiol.">
        <title>The early diverging ascomycetous budding yeast Saitoella complicata has three histone deacetylases belonging to the Clr6, Hos2, and Rpd3 lineages.</title>
        <authorList>
            <person name="Nishida H."/>
            <person name="Matsumoto T."/>
            <person name="Kondo S."/>
            <person name="Hamamoto M."/>
            <person name="Yoshikawa H."/>
        </authorList>
    </citation>
    <scope>NUCLEOTIDE SEQUENCE [LARGE SCALE GENOMIC DNA]</scope>
    <source>
        <strain evidence="8 9">NRRL Y-17804</strain>
    </source>
</reference>
<dbReference type="PANTHER" id="PTHR42718">
    <property type="entry name" value="MAJOR FACILITATOR SUPERFAMILY MULTIDRUG TRANSPORTER MFSC"/>
    <property type="match status" value="1"/>
</dbReference>
<comment type="subcellular location">
    <subcellularLocation>
        <location evidence="1">Membrane</location>
        <topology evidence="1">Multi-pass membrane protein</topology>
    </subcellularLocation>
</comment>
<keyword evidence="5 6" id="KW-0472">Membrane</keyword>
<evidence type="ECO:0000256" key="2">
    <source>
        <dbReference type="ARBA" id="ARBA00022448"/>
    </source>
</evidence>
<feature type="transmembrane region" description="Helical" evidence="6">
    <location>
        <begin position="445"/>
        <end position="464"/>
    </location>
</feature>
<dbReference type="EMBL" id="BACD03000021">
    <property type="protein sequence ID" value="GAO49260.1"/>
    <property type="molecule type" value="Genomic_DNA"/>
</dbReference>